<accession>A0A7I8LE59</accession>
<dbReference type="EMBL" id="LR746277">
    <property type="protein sequence ID" value="CAA7408301.1"/>
    <property type="molecule type" value="Genomic_DNA"/>
</dbReference>
<evidence type="ECO:0000256" key="1">
    <source>
        <dbReference type="ARBA" id="ARBA00022737"/>
    </source>
</evidence>
<keyword evidence="3" id="KW-1185">Reference proteome</keyword>
<proteinExistence type="predicted"/>
<dbReference type="NCBIfam" id="TIGR00756">
    <property type="entry name" value="PPR"/>
    <property type="match status" value="1"/>
</dbReference>
<name>A0A7I8LE59_SPIIN</name>
<evidence type="ECO:0000313" key="2">
    <source>
        <dbReference type="EMBL" id="CAA7408301.1"/>
    </source>
</evidence>
<dbReference type="Gene3D" id="1.25.40.10">
    <property type="entry name" value="Tetratricopeptide repeat domain"/>
    <property type="match status" value="2"/>
</dbReference>
<dbReference type="PANTHER" id="PTHR47493:SF1">
    <property type="entry name" value="OS08G0520200 PROTEIN"/>
    <property type="match status" value="1"/>
</dbReference>
<dbReference type="AlphaFoldDB" id="A0A7I8LE59"/>
<dbReference type="InterPro" id="IPR002885">
    <property type="entry name" value="PPR_rpt"/>
</dbReference>
<dbReference type="PANTHER" id="PTHR47493">
    <property type="entry name" value="OS08G0520200 PROTEIN"/>
    <property type="match status" value="1"/>
</dbReference>
<keyword evidence="1" id="KW-0677">Repeat</keyword>
<organism evidence="2 3">
    <name type="scientific">Spirodela intermedia</name>
    <name type="common">Intermediate duckweed</name>
    <dbReference type="NCBI Taxonomy" id="51605"/>
    <lineage>
        <taxon>Eukaryota</taxon>
        <taxon>Viridiplantae</taxon>
        <taxon>Streptophyta</taxon>
        <taxon>Embryophyta</taxon>
        <taxon>Tracheophyta</taxon>
        <taxon>Spermatophyta</taxon>
        <taxon>Magnoliopsida</taxon>
        <taxon>Liliopsida</taxon>
        <taxon>Araceae</taxon>
        <taxon>Lemnoideae</taxon>
        <taxon>Spirodela</taxon>
    </lineage>
</organism>
<gene>
    <name evidence="2" type="ORF">SI8410_14018979</name>
</gene>
<reference evidence="2" key="1">
    <citation type="submission" date="2020-02" db="EMBL/GenBank/DDBJ databases">
        <authorList>
            <person name="Scholz U."/>
            <person name="Mascher M."/>
            <person name="Fiebig A."/>
        </authorList>
    </citation>
    <scope>NUCLEOTIDE SEQUENCE</scope>
</reference>
<dbReference type="InterPro" id="IPR011990">
    <property type="entry name" value="TPR-like_helical_dom_sf"/>
</dbReference>
<dbReference type="OrthoDB" id="762539at2759"/>
<evidence type="ECO:0000313" key="3">
    <source>
        <dbReference type="Proteomes" id="UP000663760"/>
    </source>
</evidence>
<dbReference type="Proteomes" id="UP000663760">
    <property type="component" value="Chromosome 14"/>
</dbReference>
<protein>
    <submittedName>
        <fullName evidence="2">Uncharacterized protein</fullName>
    </submittedName>
</protein>
<sequence>MVGCRIRKRGGVGGSGDVELAPGEMTMPSLMLLYADKALFSESRALWLEIINSSVVPGAEVVLRLMDAYLRAGQFDELARVVREVASRDYEFCAEIYSAAVSCFGSAGKLAMMETMLREMASKGIKIDSLTGNAFVEYYSAFGSLSDMETAYGRLKRSRLLIERGAIRSMARAYISKRKFYLLGEFLRDVGLGRRNVGNLLWNLLLLSYAANFKMKSLQRAFLEMAEAGFSPDLTTFNIRALAFSRMCMVWDLHLSVEHMAHQRVLPDLVTCGCVVDLFLERRLGRNLSFVLRKMDLNGPPRVSTDPLVFEVFGKGDFHSSAEALLESKHRRRNWAYSSLISMYLKKQYRSNQVIWNY</sequence>